<keyword evidence="3" id="KW-1185">Reference proteome</keyword>
<evidence type="ECO:0000313" key="3">
    <source>
        <dbReference type="Proteomes" id="UP000595254"/>
    </source>
</evidence>
<reference evidence="2 3" key="1">
    <citation type="submission" date="2021-01" db="EMBL/GenBank/DDBJ databases">
        <title>FDA dAtabase for Regulatory Grade micrObial Sequences (FDA-ARGOS): Supporting development and validation of Infectious Disease Dx tests.</title>
        <authorList>
            <person name="Nelson B."/>
            <person name="Plummer A."/>
            <person name="Tallon L."/>
            <person name="Sadzewicz L."/>
            <person name="Zhao X."/>
            <person name="Boylan J."/>
            <person name="Ott S."/>
            <person name="Bowen H."/>
            <person name="Vavikolanu K."/>
            <person name="Mehta A."/>
            <person name="Aluvathingal J."/>
            <person name="Nadendla S."/>
            <person name="Myers T."/>
            <person name="Yan Y."/>
            <person name="Sichtig H."/>
        </authorList>
    </citation>
    <scope>NUCLEOTIDE SEQUENCE [LARGE SCALE GENOMIC DNA]</scope>
    <source>
        <strain evidence="2 3">FDAARGOS_1161</strain>
    </source>
</reference>
<dbReference type="Pfam" id="PF08378">
    <property type="entry name" value="NERD"/>
    <property type="match status" value="1"/>
</dbReference>
<dbReference type="PROSITE" id="PS50965">
    <property type="entry name" value="NERD"/>
    <property type="match status" value="1"/>
</dbReference>
<organism evidence="2 3">
    <name type="scientific">Peribacillus psychrosaccharolyticus</name>
    <name type="common">Bacillus psychrosaccharolyticus</name>
    <dbReference type="NCBI Taxonomy" id="1407"/>
    <lineage>
        <taxon>Bacteria</taxon>
        <taxon>Bacillati</taxon>
        <taxon>Bacillota</taxon>
        <taxon>Bacilli</taxon>
        <taxon>Bacillales</taxon>
        <taxon>Bacillaceae</taxon>
        <taxon>Peribacillus</taxon>
    </lineage>
</organism>
<sequence>MIVKRCEVPARVLALEALLRRLPLTYPNRDAIEEEYRRYWAGYQGELSLSYDLSFLQEQDYYIFHDLRLQYENHYFQIDILLLSASFALIIEVKNYAGTIFFDRTFKQLIQTKNGIEKGFPDPILQVQKQRELFEKWLTSQKSRLCRLNQL</sequence>
<dbReference type="InterPro" id="IPR011528">
    <property type="entry name" value="NERD"/>
</dbReference>
<dbReference type="KEGG" id="ppsr:I6J18_20035"/>
<dbReference type="EMBL" id="CP068053">
    <property type="protein sequence ID" value="QQS99847.1"/>
    <property type="molecule type" value="Genomic_DNA"/>
</dbReference>
<evidence type="ECO:0000313" key="2">
    <source>
        <dbReference type="EMBL" id="QQS99847.1"/>
    </source>
</evidence>
<dbReference type="AlphaFoldDB" id="A0A974RZZ6"/>
<protein>
    <submittedName>
        <fullName evidence="2">NERD domain-containing protein</fullName>
    </submittedName>
</protein>
<name>A0A974RZZ6_PERPY</name>
<dbReference type="Proteomes" id="UP000595254">
    <property type="component" value="Chromosome"/>
</dbReference>
<feature type="domain" description="NERD" evidence="1">
    <location>
        <begin position="41"/>
        <end position="151"/>
    </location>
</feature>
<evidence type="ECO:0000259" key="1">
    <source>
        <dbReference type="PROSITE" id="PS50965"/>
    </source>
</evidence>
<accession>A0A974RZZ6</accession>
<proteinExistence type="predicted"/>
<gene>
    <name evidence="2" type="ORF">I6J18_20035</name>
</gene>